<gene>
    <name evidence="1" type="ORF">EBQ24_00570</name>
</gene>
<organism evidence="1 2">
    <name type="scientific">Allofranklinella schreckenbergeri</name>
    <dbReference type="NCBI Taxonomy" id="1076744"/>
    <lineage>
        <taxon>Bacteria</taxon>
        <taxon>Pseudomonadati</taxon>
        <taxon>Pseudomonadota</taxon>
        <taxon>Betaproteobacteria</taxon>
        <taxon>Burkholderiales</taxon>
        <taxon>Comamonadaceae</taxon>
        <taxon>Allofranklinella</taxon>
    </lineage>
</organism>
<name>A0A3M6R8V0_9BURK</name>
<dbReference type="Proteomes" id="UP000281171">
    <property type="component" value="Unassembled WGS sequence"/>
</dbReference>
<sequence>MAVIAHFAENREFVFLLIDKWQRWPRPGQTSSGRLEPVQNLCTVFKKADLGGLLRCKASP</sequence>
<comment type="caution">
    <text evidence="1">The sequence shown here is derived from an EMBL/GenBank/DDBJ whole genome shotgun (WGS) entry which is preliminary data.</text>
</comment>
<proteinExistence type="predicted"/>
<evidence type="ECO:0000313" key="2">
    <source>
        <dbReference type="Proteomes" id="UP000281171"/>
    </source>
</evidence>
<protein>
    <submittedName>
        <fullName evidence="1">Uncharacterized protein</fullName>
    </submittedName>
</protein>
<accession>A0A3M6R8V0</accession>
<reference evidence="1 2" key="1">
    <citation type="submission" date="2018-10" db="EMBL/GenBank/DDBJ databases">
        <title>Comamonadaceae CDC group NO-1 genome sequencing and assembly.</title>
        <authorList>
            <person name="Bernier A.-M."/>
            <person name="Bernard K."/>
        </authorList>
    </citation>
    <scope>NUCLEOTIDE SEQUENCE [LARGE SCALE GENOMIC DNA]</scope>
    <source>
        <strain evidence="1 2">NML180581</strain>
    </source>
</reference>
<dbReference type="EMBL" id="RDQK01000001">
    <property type="protein sequence ID" value="RMX11776.1"/>
    <property type="molecule type" value="Genomic_DNA"/>
</dbReference>
<dbReference type="AlphaFoldDB" id="A0A3M6R8V0"/>
<evidence type="ECO:0000313" key="1">
    <source>
        <dbReference type="EMBL" id="RMX11776.1"/>
    </source>
</evidence>